<proteinExistence type="predicted"/>
<evidence type="ECO:0000256" key="1">
    <source>
        <dbReference type="SAM" id="Phobius"/>
    </source>
</evidence>
<reference evidence="3" key="1">
    <citation type="submission" date="2016-10" db="EMBL/GenBank/DDBJ databases">
        <authorList>
            <person name="Varghese N."/>
            <person name="Submissions S."/>
        </authorList>
    </citation>
    <scope>NUCLEOTIDE SEQUENCE [LARGE SCALE GENOMIC DNA]</scope>
    <source>
        <strain evidence="3">DSM 22127</strain>
    </source>
</reference>
<evidence type="ECO:0000313" key="3">
    <source>
        <dbReference type="Proteomes" id="UP000198859"/>
    </source>
</evidence>
<dbReference type="AlphaFoldDB" id="A0A1H1MAQ1"/>
<keyword evidence="1" id="KW-1133">Transmembrane helix</keyword>
<keyword evidence="1" id="KW-0812">Transmembrane</keyword>
<feature type="transmembrane region" description="Helical" evidence="1">
    <location>
        <begin position="57"/>
        <end position="77"/>
    </location>
</feature>
<evidence type="ECO:0000313" key="2">
    <source>
        <dbReference type="EMBL" id="SDR83853.1"/>
    </source>
</evidence>
<protein>
    <submittedName>
        <fullName evidence="2">Uncharacterized protein</fullName>
    </submittedName>
</protein>
<keyword evidence="1" id="KW-0472">Membrane</keyword>
<name>A0A1H1MAQ1_9ACTN</name>
<gene>
    <name evidence="2" type="ORF">SAMN04488570_0526</name>
</gene>
<dbReference type="Proteomes" id="UP000198859">
    <property type="component" value="Chromosome I"/>
</dbReference>
<sequence length="113" mass="12301">MTRGADHRPRSAPTLARRSADRRVFAVVREQVSPWGFVGMGGLACLLFLVLGSVVVAPWWLVALLLVLWLVLLGLGVRWFTPHPRRTAWVPVVGLVVWLAALVGGVGRLGWGG</sequence>
<feature type="transmembrane region" description="Helical" evidence="1">
    <location>
        <begin position="89"/>
        <end position="111"/>
    </location>
</feature>
<feature type="transmembrane region" description="Helical" evidence="1">
    <location>
        <begin position="32"/>
        <end position="51"/>
    </location>
</feature>
<accession>A0A1H1MAQ1</accession>
<organism evidence="2 3">
    <name type="scientific">Nocardioides scoriae</name>
    <dbReference type="NCBI Taxonomy" id="642780"/>
    <lineage>
        <taxon>Bacteria</taxon>
        <taxon>Bacillati</taxon>
        <taxon>Actinomycetota</taxon>
        <taxon>Actinomycetes</taxon>
        <taxon>Propionibacteriales</taxon>
        <taxon>Nocardioidaceae</taxon>
        <taxon>Nocardioides</taxon>
    </lineage>
</organism>
<keyword evidence="3" id="KW-1185">Reference proteome</keyword>
<dbReference type="EMBL" id="LT629757">
    <property type="protein sequence ID" value="SDR83853.1"/>
    <property type="molecule type" value="Genomic_DNA"/>
</dbReference>